<gene>
    <name evidence="1" type="ORF">AAW00_09415</name>
</gene>
<accession>A0A0G9MUN8</accession>
<reference evidence="1 2" key="1">
    <citation type="submission" date="2015-04" db="EMBL/GenBank/DDBJ databases">
        <title>The draft genome sequence of Erythrobacter luteus KA37.</title>
        <authorList>
            <person name="Zhuang L."/>
            <person name="Liu Y."/>
            <person name="Shao Z."/>
        </authorList>
    </citation>
    <scope>NUCLEOTIDE SEQUENCE [LARGE SCALE GENOMIC DNA]</scope>
    <source>
        <strain evidence="1 2">KA37</strain>
    </source>
</reference>
<dbReference type="AlphaFoldDB" id="A0A0G9MUN8"/>
<organism evidence="1 2">
    <name type="scientific">Aurantiacibacter luteus</name>
    <dbReference type="NCBI Taxonomy" id="1581420"/>
    <lineage>
        <taxon>Bacteria</taxon>
        <taxon>Pseudomonadati</taxon>
        <taxon>Pseudomonadota</taxon>
        <taxon>Alphaproteobacteria</taxon>
        <taxon>Sphingomonadales</taxon>
        <taxon>Erythrobacteraceae</taxon>
        <taxon>Aurantiacibacter</taxon>
    </lineage>
</organism>
<dbReference type="EMBL" id="LBHB01000002">
    <property type="protein sequence ID" value="KLE34431.1"/>
    <property type="molecule type" value="Genomic_DNA"/>
</dbReference>
<dbReference type="RefSeq" id="WP_047004078.1">
    <property type="nucleotide sequence ID" value="NZ_LBHB01000002.1"/>
</dbReference>
<proteinExistence type="predicted"/>
<name>A0A0G9MUN8_9SPHN</name>
<evidence type="ECO:0000313" key="2">
    <source>
        <dbReference type="Proteomes" id="UP000053464"/>
    </source>
</evidence>
<sequence length="82" mass="8776">MDWWLIALFAGGSLLLALRLWAGPAPEKPRAPPADAPPLEGEELWTAEALARLGTEATVADLVAQGRAEELRGLGYRGDLPE</sequence>
<comment type="caution">
    <text evidence="1">The sequence shown here is derived from an EMBL/GenBank/DDBJ whole genome shotgun (WGS) entry which is preliminary data.</text>
</comment>
<evidence type="ECO:0000313" key="1">
    <source>
        <dbReference type="EMBL" id="KLE34431.1"/>
    </source>
</evidence>
<keyword evidence="2" id="KW-1185">Reference proteome</keyword>
<protein>
    <submittedName>
        <fullName evidence="1">Uncharacterized protein</fullName>
    </submittedName>
</protein>
<dbReference type="OrthoDB" id="7433548at2"/>
<dbReference type="Proteomes" id="UP000053464">
    <property type="component" value="Unassembled WGS sequence"/>
</dbReference>
<dbReference type="PATRIC" id="fig|1581420.6.peg.1931"/>